<evidence type="ECO:0000256" key="1">
    <source>
        <dbReference type="SAM" id="Phobius"/>
    </source>
</evidence>
<keyword evidence="1" id="KW-0812">Transmembrane</keyword>
<proteinExistence type="predicted"/>
<protein>
    <submittedName>
        <fullName evidence="3">Membrane protein</fullName>
    </submittedName>
</protein>
<dbReference type="InterPro" id="IPR018649">
    <property type="entry name" value="SHOCT"/>
</dbReference>
<feature type="transmembrane region" description="Helical" evidence="1">
    <location>
        <begin position="12"/>
        <end position="37"/>
    </location>
</feature>
<keyword evidence="4" id="KW-1185">Reference proteome</keyword>
<keyword evidence="1" id="KW-1133">Transmembrane helix</keyword>
<dbReference type="CDD" id="cd11586">
    <property type="entry name" value="VbhA_like"/>
    <property type="match status" value="1"/>
</dbReference>
<evidence type="ECO:0000259" key="2">
    <source>
        <dbReference type="Pfam" id="PF09851"/>
    </source>
</evidence>
<dbReference type="EMBL" id="JAFBDR010000004">
    <property type="protein sequence ID" value="MBM7570562.1"/>
    <property type="molecule type" value="Genomic_DNA"/>
</dbReference>
<reference evidence="3 4" key="1">
    <citation type="submission" date="2021-01" db="EMBL/GenBank/DDBJ databases">
        <title>Genomic Encyclopedia of Type Strains, Phase IV (KMG-IV): sequencing the most valuable type-strain genomes for metagenomic binning, comparative biology and taxonomic classification.</title>
        <authorList>
            <person name="Goeker M."/>
        </authorList>
    </citation>
    <scope>NUCLEOTIDE SEQUENCE [LARGE SCALE GENOMIC DNA]</scope>
    <source>
        <strain evidence="3 4">DSM 23711</strain>
    </source>
</reference>
<comment type="caution">
    <text evidence="3">The sequence shown here is derived from an EMBL/GenBank/DDBJ whole genome shotgun (WGS) entry which is preliminary data.</text>
</comment>
<evidence type="ECO:0000313" key="4">
    <source>
        <dbReference type="Proteomes" id="UP001296943"/>
    </source>
</evidence>
<evidence type="ECO:0000313" key="3">
    <source>
        <dbReference type="EMBL" id="MBM7570562.1"/>
    </source>
</evidence>
<sequence length="80" mass="9106">MMNGFNCDGMGLSMMFGGGIFMLLFWGLIIALVVYLVRNSSRKNSSNNTDKAVDLLRQRYAQGEISSEEYSERLNRLMDQ</sequence>
<dbReference type="Proteomes" id="UP001296943">
    <property type="component" value="Unassembled WGS sequence"/>
</dbReference>
<dbReference type="RefSeq" id="WP_204497989.1">
    <property type="nucleotide sequence ID" value="NZ_JAFBDR010000004.1"/>
</dbReference>
<gene>
    <name evidence="3" type="ORF">JOC48_001040</name>
</gene>
<dbReference type="InterPro" id="IPR033788">
    <property type="entry name" value="VbhA-like"/>
</dbReference>
<name>A0ABS2MXE6_9BACI</name>
<accession>A0ABS2MXE6</accession>
<dbReference type="Pfam" id="PF09851">
    <property type="entry name" value="SHOCT"/>
    <property type="match status" value="1"/>
</dbReference>
<feature type="domain" description="SHOCT" evidence="2">
    <location>
        <begin position="54"/>
        <end position="78"/>
    </location>
</feature>
<organism evidence="3 4">
    <name type="scientific">Aquibacillus albus</name>
    <dbReference type="NCBI Taxonomy" id="1168171"/>
    <lineage>
        <taxon>Bacteria</taxon>
        <taxon>Bacillati</taxon>
        <taxon>Bacillota</taxon>
        <taxon>Bacilli</taxon>
        <taxon>Bacillales</taxon>
        <taxon>Bacillaceae</taxon>
        <taxon>Aquibacillus</taxon>
    </lineage>
</organism>
<keyword evidence="1" id="KW-0472">Membrane</keyword>